<sequence length="257" mass="28728">MFDAIEKALDDVPSSIQHTATATLGLSIRAWRNNGFRTRGADGVHKGIRVIAFVGNHGAHAQMLDQFVCTGNVRNLSFGGDHSQRSPGFIDSQMQLGRQAAARTPERLRAAFFRAPAKCWWARTMVESISTRLISVSSDTAYATRSHTPLRHHREKRMYTVCQRPNSLGKSRHGQPVRPIQRTASTNQRLSAAVRPGSPSLPGSTDSIRAHTLSLNNVRITLARLRKRQDVNTFHRLEITHISSRDSVNFRAFRISK</sequence>
<dbReference type="Proteomes" id="UP000247755">
    <property type="component" value="Unassembled WGS sequence"/>
</dbReference>
<evidence type="ECO:0000313" key="3">
    <source>
        <dbReference type="Proteomes" id="UP000247755"/>
    </source>
</evidence>
<feature type="region of interest" description="Disordered" evidence="1">
    <location>
        <begin position="184"/>
        <end position="206"/>
    </location>
</feature>
<protein>
    <submittedName>
        <fullName evidence="2">Uncharacterized protein</fullName>
    </submittedName>
</protein>
<reference evidence="2 3" key="1">
    <citation type="submission" date="2018-05" db="EMBL/GenBank/DDBJ databases">
        <title>Comparative genomics of bacterial root endophytes of switchgrass collected from native prairies over two seasons.</title>
        <authorList>
            <person name="Tang Y."/>
        </authorList>
    </citation>
    <scope>NUCLEOTIDE SEQUENCE [LARGE SCALE GENOMIC DNA]</scope>
    <source>
        <strain evidence="2 3">NFIX32</strain>
    </source>
</reference>
<proteinExistence type="predicted"/>
<evidence type="ECO:0000313" key="2">
    <source>
        <dbReference type="EMBL" id="PXX21168.1"/>
    </source>
</evidence>
<name>A0A318HRY9_BURPY</name>
<comment type="caution">
    <text evidence="2">The sequence shown here is derived from an EMBL/GenBank/DDBJ whole genome shotgun (WGS) entry which is preliminary data.</text>
</comment>
<gene>
    <name evidence="2" type="ORF">NA66_10592</name>
</gene>
<accession>A0A318HRY9</accession>
<dbReference type="AlphaFoldDB" id="A0A318HRY9"/>
<evidence type="ECO:0000256" key="1">
    <source>
        <dbReference type="SAM" id="MobiDB-lite"/>
    </source>
</evidence>
<organism evidence="2 3">
    <name type="scientific">Burkholderia pyrrocinia</name>
    <name type="common">Pseudomonas pyrrocinia</name>
    <dbReference type="NCBI Taxonomy" id="60550"/>
    <lineage>
        <taxon>Bacteria</taxon>
        <taxon>Pseudomonadati</taxon>
        <taxon>Pseudomonadota</taxon>
        <taxon>Betaproteobacteria</taxon>
        <taxon>Burkholderiales</taxon>
        <taxon>Burkholderiaceae</taxon>
        <taxon>Burkholderia</taxon>
        <taxon>Burkholderia cepacia complex</taxon>
    </lineage>
</organism>
<dbReference type="EMBL" id="QJJY01000059">
    <property type="protein sequence ID" value="PXX21168.1"/>
    <property type="molecule type" value="Genomic_DNA"/>
</dbReference>